<reference evidence="6" key="2">
    <citation type="submission" date="2021-04" db="EMBL/GenBank/DDBJ databases">
        <authorList>
            <person name="Podell S."/>
        </authorList>
    </citation>
    <scope>NUCLEOTIDE SEQUENCE</scope>
    <source>
        <strain evidence="6">Hildebrandi</strain>
    </source>
</reference>
<reference evidence="6" key="1">
    <citation type="journal article" date="2021" name="Sci. Rep.">
        <title>Diploid genomic architecture of Nitzschia inconspicua, an elite biomass production diatom.</title>
        <authorList>
            <person name="Oliver A."/>
            <person name="Podell S."/>
            <person name="Pinowska A."/>
            <person name="Traller J.C."/>
            <person name="Smith S.R."/>
            <person name="McClure R."/>
            <person name="Beliaev A."/>
            <person name="Bohutskyi P."/>
            <person name="Hill E.A."/>
            <person name="Rabines A."/>
            <person name="Zheng H."/>
            <person name="Allen L.Z."/>
            <person name="Kuo A."/>
            <person name="Grigoriev I.V."/>
            <person name="Allen A.E."/>
            <person name="Hazlebeck D."/>
            <person name="Allen E.E."/>
        </authorList>
    </citation>
    <scope>NUCLEOTIDE SEQUENCE</scope>
    <source>
        <strain evidence="6">Hildebrandi</strain>
    </source>
</reference>
<dbReference type="InterPro" id="IPR001353">
    <property type="entry name" value="Proteasome_sua/b"/>
</dbReference>
<keyword evidence="2" id="KW-0503">Monooxygenase</keyword>
<feature type="compositionally biased region" description="Acidic residues" evidence="3">
    <location>
        <begin position="386"/>
        <end position="395"/>
    </location>
</feature>
<evidence type="ECO:0000256" key="4">
    <source>
        <dbReference type="SAM" id="SignalP"/>
    </source>
</evidence>
<evidence type="ECO:0000259" key="5">
    <source>
        <dbReference type="Pfam" id="PF01494"/>
    </source>
</evidence>
<dbReference type="AlphaFoldDB" id="A0A9K3LHM7"/>
<name>A0A9K3LHM7_9STRA</name>
<protein>
    <submittedName>
        <fullName evidence="6">Zeaxanthin epoxidase</fullName>
    </submittedName>
</protein>
<dbReference type="Pfam" id="PF01494">
    <property type="entry name" value="FAD_binding_3"/>
    <property type="match status" value="1"/>
</dbReference>
<proteinExistence type="predicted"/>
<accession>A0A9K3LHM7</accession>
<keyword evidence="4" id="KW-0732">Signal</keyword>
<dbReference type="Proteomes" id="UP000693970">
    <property type="component" value="Unassembled WGS sequence"/>
</dbReference>
<dbReference type="PANTHER" id="PTHR13789:SF309">
    <property type="entry name" value="PUTATIVE (AFU_ORTHOLOGUE AFUA_6G14510)-RELATED"/>
    <property type="match status" value="1"/>
</dbReference>
<evidence type="ECO:0000313" key="6">
    <source>
        <dbReference type="EMBL" id="KAG7362227.1"/>
    </source>
</evidence>
<dbReference type="GO" id="GO:0004497">
    <property type="term" value="F:monooxygenase activity"/>
    <property type="evidence" value="ECO:0007669"/>
    <property type="project" value="UniProtKB-KW"/>
</dbReference>
<dbReference type="GO" id="GO:0071949">
    <property type="term" value="F:FAD binding"/>
    <property type="evidence" value="ECO:0007669"/>
    <property type="project" value="InterPro"/>
</dbReference>
<dbReference type="GO" id="GO:0051603">
    <property type="term" value="P:proteolysis involved in protein catabolic process"/>
    <property type="evidence" value="ECO:0007669"/>
    <property type="project" value="InterPro"/>
</dbReference>
<evidence type="ECO:0000313" key="7">
    <source>
        <dbReference type="Proteomes" id="UP000693970"/>
    </source>
</evidence>
<feature type="signal peptide" evidence="4">
    <location>
        <begin position="1"/>
        <end position="16"/>
    </location>
</feature>
<sequence length="646" mass="69558">MRICIVGGGLAGLASAVSLSKALEEDSDVEISVVEQRDFSSRGATFGLALNGQMALQEICPSLLEELKNIGVLLPAGGYMLPWFRVRDGLLECAQRCQNVTILTNTAVVSVIDQCDDAILVTLEERSDDETINTTTVKMDLLIGADGVHSSVRSLIGAPPAISSYTKCWRGALNDLPPDLSHVLDIPVAKMIKTESGWFSIFNFNTSLTGFVSWVATSKNLDATTPLEALEGIEDSNDLALARGLLEASTQQELEFSTILSTIPLETETGWGGKGRITVIGDAAHALRPASGLGGSLALEDAVLLTRAVTKHKVSGESMHATLREFESLRFVRCKTIVDDQTRIAEAGYGKAAKVFEWTPEYEKWLFTGPDADPNPPVNMYVGGGGEEEEEDVVEGEAPAPKNRSKGKPIAGSSLITLLSVIVHQMIALVQGQEQQNPMTMNGGSLLAMTGKNCVALAVDKRFGSGPQMVTIAPRHVWSPHSNLMLGFVGLEGDVQSLSDDLKLEVARKRNRALGFGTDSAERRISPPALACITSHILYQQRGYFVEPIVVGLMEKTQKPFLCAMDMIGAQSFSKSFVCSGAASMSLYGTSEALWKPNLEPEELAEVCGKAFQSALERDCLSGYGILVYLITKDGITEYDLASRND</sequence>
<dbReference type="PANTHER" id="PTHR13789">
    <property type="entry name" value="MONOOXYGENASE"/>
    <property type="match status" value="1"/>
</dbReference>
<evidence type="ECO:0000256" key="2">
    <source>
        <dbReference type="ARBA" id="ARBA00023033"/>
    </source>
</evidence>
<gene>
    <name evidence="6" type="ORF">IV203_025893</name>
</gene>
<dbReference type="Pfam" id="PF00227">
    <property type="entry name" value="Proteasome"/>
    <property type="match status" value="1"/>
</dbReference>
<dbReference type="GO" id="GO:0005839">
    <property type="term" value="C:proteasome core complex"/>
    <property type="evidence" value="ECO:0007669"/>
    <property type="project" value="InterPro"/>
</dbReference>
<dbReference type="InterPro" id="IPR050493">
    <property type="entry name" value="FAD-dep_Monooxygenase_BioMet"/>
</dbReference>
<keyword evidence="7" id="KW-1185">Reference proteome</keyword>
<feature type="domain" description="FAD-binding" evidence="5">
    <location>
        <begin position="84"/>
        <end position="338"/>
    </location>
</feature>
<feature type="chain" id="PRO_5039916063" evidence="4">
    <location>
        <begin position="17"/>
        <end position="646"/>
    </location>
</feature>
<dbReference type="OrthoDB" id="204949at2759"/>
<dbReference type="InterPro" id="IPR002938">
    <property type="entry name" value="FAD-bd"/>
</dbReference>
<evidence type="ECO:0000256" key="3">
    <source>
        <dbReference type="SAM" id="MobiDB-lite"/>
    </source>
</evidence>
<feature type="region of interest" description="Disordered" evidence="3">
    <location>
        <begin position="384"/>
        <end position="407"/>
    </location>
</feature>
<evidence type="ECO:0000256" key="1">
    <source>
        <dbReference type="ARBA" id="ARBA00023002"/>
    </source>
</evidence>
<organism evidence="6 7">
    <name type="scientific">Nitzschia inconspicua</name>
    <dbReference type="NCBI Taxonomy" id="303405"/>
    <lineage>
        <taxon>Eukaryota</taxon>
        <taxon>Sar</taxon>
        <taxon>Stramenopiles</taxon>
        <taxon>Ochrophyta</taxon>
        <taxon>Bacillariophyta</taxon>
        <taxon>Bacillariophyceae</taxon>
        <taxon>Bacillariophycidae</taxon>
        <taxon>Bacillariales</taxon>
        <taxon>Bacillariaceae</taxon>
        <taxon>Nitzschia</taxon>
    </lineage>
</organism>
<comment type="caution">
    <text evidence="6">The sequence shown here is derived from an EMBL/GenBank/DDBJ whole genome shotgun (WGS) entry which is preliminary data.</text>
</comment>
<dbReference type="EMBL" id="JAGRRH010000012">
    <property type="protein sequence ID" value="KAG7362227.1"/>
    <property type="molecule type" value="Genomic_DNA"/>
</dbReference>
<keyword evidence="1" id="KW-0560">Oxidoreductase</keyword>